<accession>A0A0A9DLZ8</accession>
<name>A0A0A9DLZ8_ARUDO</name>
<evidence type="ECO:0000256" key="1">
    <source>
        <dbReference type="SAM" id="MobiDB-lite"/>
    </source>
</evidence>
<protein>
    <submittedName>
        <fullName evidence="2">Uncharacterized protein</fullName>
    </submittedName>
</protein>
<sequence length="116" mass="11575">MSDADNPSPSSATPRPAAGVSAAFPAGTRRLKLHLFSFGVPGGGNSITGIASACGLSFLPDRKLFSHLPAFPIVLYSISISISASATHVLNGCEEAAAANQATTATASTLQSTAAS</sequence>
<dbReference type="AlphaFoldDB" id="A0A0A9DLZ8"/>
<feature type="compositionally biased region" description="Low complexity" evidence="1">
    <location>
        <begin position="7"/>
        <end position="18"/>
    </location>
</feature>
<organism evidence="2">
    <name type="scientific">Arundo donax</name>
    <name type="common">Giant reed</name>
    <name type="synonym">Donax arundinaceus</name>
    <dbReference type="NCBI Taxonomy" id="35708"/>
    <lineage>
        <taxon>Eukaryota</taxon>
        <taxon>Viridiplantae</taxon>
        <taxon>Streptophyta</taxon>
        <taxon>Embryophyta</taxon>
        <taxon>Tracheophyta</taxon>
        <taxon>Spermatophyta</taxon>
        <taxon>Magnoliopsida</taxon>
        <taxon>Liliopsida</taxon>
        <taxon>Poales</taxon>
        <taxon>Poaceae</taxon>
        <taxon>PACMAD clade</taxon>
        <taxon>Arundinoideae</taxon>
        <taxon>Arundineae</taxon>
        <taxon>Arundo</taxon>
    </lineage>
</organism>
<reference evidence="2" key="1">
    <citation type="submission" date="2014-09" db="EMBL/GenBank/DDBJ databases">
        <authorList>
            <person name="Magalhaes I.L.F."/>
            <person name="Oliveira U."/>
            <person name="Santos F.R."/>
            <person name="Vidigal T.H.D.A."/>
            <person name="Brescovit A.D."/>
            <person name="Santos A.J."/>
        </authorList>
    </citation>
    <scope>NUCLEOTIDE SEQUENCE</scope>
    <source>
        <tissue evidence="2">Shoot tissue taken approximately 20 cm above the soil surface</tissue>
    </source>
</reference>
<reference evidence="2" key="2">
    <citation type="journal article" date="2015" name="Data Brief">
        <title>Shoot transcriptome of the giant reed, Arundo donax.</title>
        <authorList>
            <person name="Barrero R.A."/>
            <person name="Guerrero F.D."/>
            <person name="Moolhuijzen P."/>
            <person name="Goolsby J.A."/>
            <person name="Tidwell J."/>
            <person name="Bellgard S.E."/>
            <person name="Bellgard M.I."/>
        </authorList>
    </citation>
    <scope>NUCLEOTIDE SEQUENCE</scope>
    <source>
        <tissue evidence="2">Shoot tissue taken approximately 20 cm above the soil surface</tissue>
    </source>
</reference>
<feature type="region of interest" description="Disordered" evidence="1">
    <location>
        <begin position="1"/>
        <end position="20"/>
    </location>
</feature>
<proteinExistence type="predicted"/>
<evidence type="ECO:0000313" key="2">
    <source>
        <dbReference type="EMBL" id="JAD88841.1"/>
    </source>
</evidence>
<dbReference type="EMBL" id="GBRH01209054">
    <property type="protein sequence ID" value="JAD88841.1"/>
    <property type="molecule type" value="Transcribed_RNA"/>
</dbReference>